<feature type="compositionally biased region" description="Low complexity" evidence="2">
    <location>
        <begin position="1307"/>
        <end position="1321"/>
    </location>
</feature>
<feature type="compositionally biased region" description="Polar residues" evidence="2">
    <location>
        <begin position="656"/>
        <end position="665"/>
    </location>
</feature>
<feature type="region of interest" description="Disordered" evidence="2">
    <location>
        <begin position="1560"/>
        <end position="1611"/>
    </location>
</feature>
<feature type="region of interest" description="Disordered" evidence="2">
    <location>
        <begin position="1300"/>
        <end position="1361"/>
    </location>
</feature>
<dbReference type="VEuPathDB" id="CryptoDB:Cvel_10745"/>
<feature type="compositionally biased region" description="Basic and acidic residues" evidence="2">
    <location>
        <begin position="179"/>
        <end position="197"/>
    </location>
</feature>
<feature type="region of interest" description="Disordered" evidence="2">
    <location>
        <begin position="1419"/>
        <end position="1498"/>
    </location>
</feature>
<feature type="compositionally biased region" description="Polar residues" evidence="2">
    <location>
        <begin position="578"/>
        <end position="590"/>
    </location>
</feature>
<feature type="compositionally biased region" description="Low complexity" evidence="2">
    <location>
        <begin position="1032"/>
        <end position="1047"/>
    </location>
</feature>
<feature type="compositionally biased region" description="Basic residues" evidence="2">
    <location>
        <begin position="967"/>
        <end position="988"/>
    </location>
</feature>
<feature type="compositionally biased region" description="Polar residues" evidence="2">
    <location>
        <begin position="70"/>
        <end position="82"/>
    </location>
</feature>
<gene>
    <name evidence="3" type="ORF">Cvel_10745</name>
</gene>
<feature type="coiled-coil region" evidence="1">
    <location>
        <begin position="756"/>
        <end position="783"/>
    </location>
</feature>
<feature type="compositionally biased region" description="Basic and acidic residues" evidence="2">
    <location>
        <begin position="1577"/>
        <end position="1586"/>
    </location>
</feature>
<feature type="region of interest" description="Disordered" evidence="2">
    <location>
        <begin position="967"/>
        <end position="1052"/>
    </location>
</feature>
<reference evidence="3" key="1">
    <citation type="submission" date="2014-11" db="EMBL/GenBank/DDBJ databases">
        <authorList>
            <person name="Otto D Thomas"/>
            <person name="Naeem Raeece"/>
        </authorList>
    </citation>
    <scope>NUCLEOTIDE SEQUENCE</scope>
</reference>
<feature type="region of interest" description="Disordered" evidence="2">
    <location>
        <begin position="888"/>
        <end position="927"/>
    </location>
</feature>
<feature type="compositionally biased region" description="Basic and acidic residues" evidence="2">
    <location>
        <begin position="557"/>
        <end position="577"/>
    </location>
</feature>
<feature type="compositionally biased region" description="Basic and acidic residues" evidence="2">
    <location>
        <begin position="256"/>
        <end position="266"/>
    </location>
</feature>
<feature type="compositionally biased region" description="Polar residues" evidence="2">
    <location>
        <begin position="1489"/>
        <end position="1498"/>
    </location>
</feature>
<feature type="region of interest" description="Disordered" evidence="2">
    <location>
        <begin position="1"/>
        <end position="90"/>
    </location>
</feature>
<sequence>MATRVQSPSPSSPKSVKFDGSRPQTAFFVPSTGAPLRIPGPGPGDPKGKSSLSQDANSGRYRNKNLPLSPHSTHLTVSQLPTTDRAPCRARPPEAAARLYSRSPKEYIHFRLPVNVRLERQKPLSGAARVPVSSATGVSAPPADEETGTAALFVVSADGKSTEAVQAAHAVPTTRVNWGEEQKTEKLETETSERTGETVEEYSDCSPGANPCALDETMKSSPASLASSRIASRRQSRRRLMAELALTSRAPFPQRTDTDFGMERNISDSPAPSIVFPDVPIKKRLDAWEGRENETLRTVLGNREGWEVFPFASSSSLHRICDLAKEEIHRLLFWKARFPLIDQRDKSLVERTLADVEHEICQEVSRLFLSLRPAGQTTLLIDQTNKKEQDGKPMGVEPKSKVLLEKLHDKETRLQNCERIIQRLREAFAKTKALLYDALIQARKGVQMPLDGLISSIRKAHCAEIEARKEAREEIWGEKGPRPEDEIETQKLRISELEDEVELLRMELKNQVSAAKKMFQRAHDLTNQQKQHISDHQTSRRESQPLSLTDSQNYPANERERGELHGGTETGHDERSLNSKSFVFSQTSSAVFDEKERQENQRERVLLEGKKTELDEREKEVSKREKALEDAKNKEMKEKERRENQTFTFDKGGADTSLQSASRPQLSRRADEETPKTPTSPSEKGRKNSPKLKRRSRKKTSESRPDSPQPDPKSSFYSAEGGIGASKSSIISQVEADLTATEGAGAEESLQLQGRAIEAEAALEETRITLREEREAARRKEELFGAVMEIFGATTSYLHTECTRDPNGTDLAVIEDDEIPKEKADPHCPLAPLHPDGRRNRDLVRVALRLLEKPHLKSVLLDLFKDGDDLSSTRRRSSLFMDLGGFQGLEPAKVPPPVPGEDKTTQTERVGWDPSTSMGDESDAGGAWKRMSGVRYSILNRGFTVDRGPKDDWRGEALTSLELVDKKKAKKKDKKKKKKKAKARKKKKQGGDSSDSDSKEGEADAQRGQEKETAPPFSQEKEVQMDEGSNALSVSHGSDSGGSSASATRRRNSCRRLALRRLLSRIRVKHRWRRSRHLDVWAAQFKAKLMKEAHTLPRPPGIGYHSTCFSPPGSPFHGSQEAAESRAQSPSRYGGQENHLQTPNTRSQRGSPTRTSIPFGGLPRTRSPSPSPPPCRGGGDFTRSTTPRCGPPRYVQRQTESFPFSIVSFSPAHTAETTATRYTPSGSRPFSSRQTTVHRDVSSAAAAHGIPVDDAYRYEIFRPRETPASRVGRGETCGIAVTPVGTPGVPVGGGRFHRMRPRTAIGTPGTQQASSSSASGPKGRRLIYAGPLHKPFRRPGSPLQSKEGGEGDGMIPDRPATSFERHSTELDRIIQKADFPTEDYYQRLDATKALTYRKPMPAEDLRAYALQVAAEEAALSLQSNSSFPRRPPLGCFLEERRPSTLTVGRKRIPSATPAGGGRETQAHHQKKGKEGDGQGRRAGGTQRGSDQTPTQEQALNLQKAAAEHLRQLFEPVAAAAAAKLAAATEDSSHFLAVQTGGVGGGGSSKAVAHASVLPSSLGSASSLPLGKLSGGSVDRDLMEEGPGRGQSSALKSKSSLKESSFRGLPSSRGAVRVPVSVTVSEWEEKPPPQN</sequence>
<feature type="compositionally biased region" description="Basic and acidic residues" evidence="2">
    <location>
        <begin position="532"/>
        <end position="543"/>
    </location>
</feature>
<dbReference type="EMBL" id="CDMZ01005000">
    <property type="protein sequence ID" value="CEM51625.1"/>
    <property type="molecule type" value="Genomic_DNA"/>
</dbReference>
<name>A0A0G4I3S2_9ALVE</name>
<feature type="compositionally biased region" description="Low complexity" evidence="2">
    <location>
        <begin position="1560"/>
        <end position="1576"/>
    </location>
</feature>
<feature type="coiled-coil region" evidence="1">
    <location>
        <begin position="487"/>
        <end position="514"/>
    </location>
</feature>
<accession>A0A0G4I3S2</accession>
<evidence type="ECO:0000256" key="1">
    <source>
        <dbReference type="SAM" id="Coils"/>
    </source>
</evidence>
<feature type="compositionally biased region" description="Basic and acidic residues" evidence="2">
    <location>
        <begin position="996"/>
        <end position="1024"/>
    </location>
</feature>
<feature type="region of interest" description="Disordered" evidence="2">
    <location>
        <begin position="1104"/>
        <end position="1195"/>
    </location>
</feature>
<feature type="compositionally biased region" description="Polar residues" evidence="2">
    <location>
        <begin position="1138"/>
        <end position="1156"/>
    </location>
</feature>
<feature type="region of interest" description="Disordered" evidence="2">
    <location>
        <begin position="179"/>
        <end position="210"/>
    </location>
</feature>
<feature type="coiled-coil region" evidence="1">
    <location>
        <begin position="407"/>
        <end position="434"/>
    </location>
</feature>
<feature type="compositionally biased region" description="Basic residues" evidence="2">
    <location>
        <begin position="687"/>
        <end position="698"/>
    </location>
</feature>
<feature type="region of interest" description="Disordered" evidence="2">
    <location>
        <begin position="1217"/>
        <end position="1236"/>
    </location>
</feature>
<proteinExistence type="predicted"/>
<feature type="region of interest" description="Disordered" evidence="2">
    <location>
        <begin position="525"/>
        <end position="722"/>
    </location>
</feature>
<keyword evidence="1" id="KW-0175">Coiled coil</keyword>
<protein>
    <submittedName>
        <fullName evidence="3">Uncharacterized protein</fullName>
    </submittedName>
</protein>
<organism evidence="3">
    <name type="scientific">Chromera velia CCMP2878</name>
    <dbReference type="NCBI Taxonomy" id="1169474"/>
    <lineage>
        <taxon>Eukaryota</taxon>
        <taxon>Sar</taxon>
        <taxon>Alveolata</taxon>
        <taxon>Colpodellida</taxon>
        <taxon>Chromeraceae</taxon>
        <taxon>Chromera</taxon>
    </lineage>
</organism>
<feature type="compositionally biased region" description="Polar residues" evidence="2">
    <location>
        <begin position="544"/>
        <end position="555"/>
    </location>
</feature>
<evidence type="ECO:0000313" key="3">
    <source>
        <dbReference type="EMBL" id="CEM51625.1"/>
    </source>
</evidence>
<feature type="region of interest" description="Disordered" evidence="2">
    <location>
        <begin position="252"/>
        <end position="271"/>
    </location>
</feature>
<feature type="compositionally biased region" description="Polar residues" evidence="2">
    <location>
        <begin position="1217"/>
        <end position="1235"/>
    </location>
</feature>
<feature type="compositionally biased region" description="Basic and acidic residues" evidence="2">
    <location>
        <begin position="592"/>
        <end position="644"/>
    </location>
</feature>
<evidence type="ECO:0000256" key="2">
    <source>
        <dbReference type="SAM" id="MobiDB-lite"/>
    </source>
</evidence>